<evidence type="ECO:0000256" key="5">
    <source>
        <dbReference type="ARBA" id="ARBA00022692"/>
    </source>
</evidence>
<dbReference type="InterPro" id="IPR004688">
    <property type="entry name" value="Ni/Co_transpt"/>
</dbReference>
<keyword evidence="7 8" id="KW-0472">Membrane</keyword>
<comment type="subcellular location">
    <subcellularLocation>
        <location evidence="8">Cell membrane</location>
        <topology evidence="8">Multi-pass membrane protein</topology>
    </subcellularLocation>
    <subcellularLocation>
        <location evidence="1">Endomembrane system</location>
        <topology evidence="1">Multi-pass membrane protein</topology>
    </subcellularLocation>
</comment>
<keyword evidence="5 8" id="KW-0812">Transmembrane</keyword>
<gene>
    <name evidence="9" type="ORF">ACFSUE_02845</name>
</gene>
<sequence length="334" mass="37464">MKPTIQIYRHSVVYIMTCILFNVMSFVLFFIVSGLHPAIMGAGLIAYLLGLRHAFDADHIAAIDNTVRKLVEQKQDSSGVGFFFSFGHSTVVIIMSLLMSLFVHWSQQQFGIISQIGGLFGPFISGMFLLLIATLNLITLSNLIRAFRKRDTDMVNEEMTDAAPYGFLTRIFHRLFHFVNRSWHIYPIGFLFGLGFDTTTEVAVLALSAELTKGFFSVPAILSIPLLFTSGMIIVDTLDSVMMSRAYKMALLNPAGKIIYNLIITSLSVSAAVFIGFTELVQTFSSLFQWKGSFWHFISSLNLNSIGYLLVSLLLTSWVIALILWRKDKAILRQ</sequence>
<feature type="transmembrane region" description="Helical" evidence="8">
    <location>
        <begin position="123"/>
        <end position="144"/>
    </location>
</feature>
<feature type="transmembrane region" description="Helical" evidence="8">
    <location>
        <begin position="38"/>
        <end position="55"/>
    </location>
</feature>
<feature type="transmembrane region" description="Helical" evidence="8">
    <location>
        <begin position="12"/>
        <end position="32"/>
    </location>
</feature>
<evidence type="ECO:0000256" key="4">
    <source>
        <dbReference type="ARBA" id="ARBA00022596"/>
    </source>
</evidence>
<name>A0ABW5RYK7_9BACL</name>
<feature type="transmembrane region" description="Helical" evidence="8">
    <location>
        <begin position="183"/>
        <end position="209"/>
    </location>
</feature>
<proteinExistence type="inferred from homology"/>
<keyword evidence="6 8" id="KW-1133">Transmembrane helix</keyword>
<keyword evidence="10" id="KW-1185">Reference proteome</keyword>
<feature type="transmembrane region" description="Helical" evidence="8">
    <location>
        <begin position="259"/>
        <end position="285"/>
    </location>
</feature>
<dbReference type="RefSeq" id="WP_253059889.1">
    <property type="nucleotide sequence ID" value="NZ_JAMXWM010000004.1"/>
</dbReference>
<comment type="caution">
    <text evidence="9">The sequence shown here is derived from an EMBL/GenBank/DDBJ whole genome shotgun (WGS) entry which is preliminary data.</text>
</comment>
<feature type="transmembrane region" description="Helical" evidence="8">
    <location>
        <begin position="79"/>
        <end position="103"/>
    </location>
</feature>
<evidence type="ECO:0000313" key="9">
    <source>
        <dbReference type="EMBL" id="MFD2692583.1"/>
    </source>
</evidence>
<organism evidence="9 10">
    <name type="scientific">Sporolactobacillus shoreicorticis</name>
    <dbReference type="NCBI Taxonomy" id="1923877"/>
    <lineage>
        <taxon>Bacteria</taxon>
        <taxon>Bacillati</taxon>
        <taxon>Bacillota</taxon>
        <taxon>Bacilli</taxon>
        <taxon>Bacillales</taxon>
        <taxon>Sporolactobacillaceae</taxon>
        <taxon>Sporolactobacillus</taxon>
    </lineage>
</organism>
<dbReference type="PANTHER" id="PTHR31611:SF0">
    <property type="entry name" value="HIGH-AFFINITY NICKEL TRANSPORT PROTEIN NIC1"/>
    <property type="match status" value="1"/>
</dbReference>
<feature type="transmembrane region" description="Helical" evidence="8">
    <location>
        <begin position="305"/>
        <end position="325"/>
    </location>
</feature>
<dbReference type="Proteomes" id="UP001597399">
    <property type="component" value="Unassembled WGS sequence"/>
</dbReference>
<protein>
    <recommendedName>
        <fullName evidence="8">Nickel/cobalt efflux system</fullName>
    </recommendedName>
</protein>
<evidence type="ECO:0000256" key="1">
    <source>
        <dbReference type="ARBA" id="ARBA00004127"/>
    </source>
</evidence>
<evidence type="ECO:0000256" key="7">
    <source>
        <dbReference type="ARBA" id="ARBA00023136"/>
    </source>
</evidence>
<evidence type="ECO:0000256" key="3">
    <source>
        <dbReference type="ARBA" id="ARBA00022448"/>
    </source>
</evidence>
<evidence type="ECO:0000313" key="10">
    <source>
        <dbReference type="Proteomes" id="UP001597399"/>
    </source>
</evidence>
<dbReference type="Pfam" id="PF03824">
    <property type="entry name" value="NicO"/>
    <property type="match status" value="1"/>
</dbReference>
<evidence type="ECO:0000256" key="8">
    <source>
        <dbReference type="RuleBase" id="RU362101"/>
    </source>
</evidence>
<comment type="similarity">
    <text evidence="2 8">Belongs to the NiCoT transporter (TC 2.A.52) family.</text>
</comment>
<accession>A0ABW5RYK7</accession>
<keyword evidence="4" id="KW-0533">Nickel</keyword>
<feature type="transmembrane region" description="Helical" evidence="8">
    <location>
        <begin position="215"/>
        <end position="238"/>
    </location>
</feature>
<dbReference type="PANTHER" id="PTHR31611">
    <property type="entry name" value="HIGH-AFFINITY NICKEL TRANSPORT PROTEIN NIC1"/>
    <property type="match status" value="1"/>
</dbReference>
<evidence type="ECO:0000256" key="6">
    <source>
        <dbReference type="ARBA" id="ARBA00022989"/>
    </source>
</evidence>
<dbReference type="InterPro" id="IPR011541">
    <property type="entry name" value="Ni/Co_transpt_high_affinity"/>
</dbReference>
<evidence type="ECO:0000256" key="2">
    <source>
        <dbReference type="ARBA" id="ARBA00010892"/>
    </source>
</evidence>
<reference evidence="10" key="1">
    <citation type="journal article" date="2019" name="Int. J. Syst. Evol. Microbiol.">
        <title>The Global Catalogue of Microorganisms (GCM) 10K type strain sequencing project: providing services to taxonomists for standard genome sequencing and annotation.</title>
        <authorList>
            <consortium name="The Broad Institute Genomics Platform"/>
            <consortium name="The Broad Institute Genome Sequencing Center for Infectious Disease"/>
            <person name="Wu L."/>
            <person name="Ma J."/>
        </authorList>
    </citation>
    <scope>NUCLEOTIDE SEQUENCE [LARGE SCALE GENOMIC DNA]</scope>
    <source>
        <strain evidence="10">TISTR 2466</strain>
    </source>
</reference>
<dbReference type="EMBL" id="JBHUMQ010000003">
    <property type="protein sequence ID" value="MFD2692583.1"/>
    <property type="molecule type" value="Genomic_DNA"/>
</dbReference>
<keyword evidence="3 8" id="KW-0813">Transport</keyword>